<evidence type="ECO:0000313" key="2">
    <source>
        <dbReference type="EMBL" id="GHH98623.1"/>
    </source>
</evidence>
<dbReference type="PANTHER" id="PTHR21381">
    <property type="entry name" value="ZGC:162297"/>
    <property type="match status" value="1"/>
</dbReference>
<dbReference type="InterPro" id="IPR011060">
    <property type="entry name" value="RibuloseP-bd_barrel"/>
</dbReference>
<comment type="similarity">
    <text evidence="1">Belongs to the BtpA family.</text>
</comment>
<dbReference type="EMBL" id="BNDS01000008">
    <property type="protein sequence ID" value="GHH98623.1"/>
    <property type="molecule type" value="Genomic_DNA"/>
</dbReference>
<evidence type="ECO:0000256" key="1">
    <source>
        <dbReference type="ARBA" id="ARBA00006007"/>
    </source>
</evidence>
<evidence type="ECO:0008006" key="4">
    <source>
        <dbReference type="Google" id="ProtNLM"/>
    </source>
</evidence>
<dbReference type="SUPFAM" id="SSF51366">
    <property type="entry name" value="Ribulose-phoshate binding barrel"/>
    <property type="match status" value="1"/>
</dbReference>
<gene>
    <name evidence="2" type="ORF">AM1BK_21660</name>
</gene>
<dbReference type="NCBIfam" id="TIGR00259">
    <property type="entry name" value="thylakoid_BtpA"/>
    <property type="match status" value="1"/>
</dbReference>
<dbReference type="PANTHER" id="PTHR21381:SF3">
    <property type="entry name" value="SGC REGION PROTEIN SGCQ-RELATED"/>
    <property type="match status" value="1"/>
</dbReference>
<name>A0ABQ3N3R9_9BACI</name>
<keyword evidence="3" id="KW-1185">Reference proteome</keyword>
<organism evidence="2 3">
    <name type="scientific">Neobacillus kokaensis</name>
    <dbReference type="NCBI Taxonomy" id="2759023"/>
    <lineage>
        <taxon>Bacteria</taxon>
        <taxon>Bacillati</taxon>
        <taxon>Bacillota</taxon>
        <taxon>Bacilli</taxon>
        <taxon>Bacillales</taxon>
        <taxon>Bacillaceae</taxon>
        <taxon>Neobacillus</taxon>
    </lineage>
</organism>
<evidence type="ECO:0000313" key="3">
    <source>
        <dbReference type="Proteomes" id="UP000637074"/>
    </source>
</evidence>
<comment type="caution">
    <text evidence="2">The sequence shown here is derived from an EMBL/GenBank/DDBJ whole genome shotgun (WGS) entry which is preliminary data.</text>
</comment>
<accession>A0ABQ3N3R9</accession>
<proteinExistence type="inferred from homology"/>
<sequence>MFKDKRAPYALAMLQPEPMPGSFRHSGMPFEEIIQISVEEVAMLQRNGFDGYIIQNRNDAPVKQIANPETIAYMSVLGYVLKEKFPNMIQGILVNWDGVASLAVADAIGADFIRVEHLYTGVEVGYAGLLEAQCVDICNLKKKLGSKVPVFADVQEIHYEQIGRKEISAAAWDTIQNAFADGLFLGGKNADESIEIIQKIRKKIGGNVPVFLGGGATGNNIARLLEYYDGVSVGSWVKNGNMKNPIDEEKAKIFIAEVEKAKKIRH</sequence>
<dbReference type="RefSeq" id="WP_191272658.1">
    <property type="nucleotide sequence ID" value="NZ_BNDS01000008.1"/>
</dbReference>
<reference evidence="2 3" key="1">
    <citation type="journal article" date="2022" name="Int. J. Syst. Evol. Microbiol.">
        <title>Neobacillus kokaensis sp. nov., isolated from soil.</title>
        <authorList>
            <person name="Yuki K."/>
            <person name="Matsubara H."/>
            <person name="Yamaguchi S."/>
        </authorList>
    </citation>
    <scope>NUCLEOTIDE SEQUENCE [LARGE SCALE GENOMIC DNA]</scope>
    <source>
        <strain evidence="2 3">LOB 377</strain>
    </source>
</reference>
<protein>
    <recommendedName>
        <fullName evidence="4">BtpA family membrane complex biogenesis protein</fullName>
    </recommendedName>
</protein>
<dbReference type="InterPro" id="IPR005137">
    <property type="entry name" value="BtpA"/>
</dbReference>
<dbReference type="Proteomes" id="UP000637074">
    <property type="component" value="Unassembled WGS sequence"/>
</dbReference>
<dbReference type="Pfam" id="PF03437">
    <property type="entry name" value="BtpA"/>
    <property type="match status" value="1"/>
</dbReference>